<dbReference type="Gene3D" id="3.20.20.70">
    <property type="entry name" value="Aldolase class I"/>
    <property type="match status" value="1"/>
</dbReference>
<comment type="caution">
    <text evidence="10">The sequence shown here is derived from an EMBL/GenBank/DDBJ whole genome shotgun (WGS) entry which is preliminary data.</text>
</comment>
<keyword evidence="5" id="KW-0326">Glycosidase</keyword>
<feature type="chain" id="PRO_5045851676" evidence="6">
    <location>
        <begin position="23"/>
        <end position="714"/>
    </location>
</feature>
<dbReference type="Pfam" id="PF14508">
    <property type="entry name" value="GH97_N"/>
    <property type="match status" value="1"/>
</dbReference>
<dbReference type="Gene3D" id="2.60.40.1180">
    <property type="entry name" value="Golgi alpha-mannosidase II"/>
    <property type="match status" value="1"/>
</dbReference>
<dbReference type="Pfam" id="PF10566">
    <property type="entry name" value="Glyco_hydro_97"/>
    <property type="match status" value="1"/>
</dbReference>
<keyword evidence="6" id="KW-0732">Signal</keyword>
<dbReference type="Proteomes" id="UP001597510">
    <property type="component" value="Unassembled WGS sequence"/>
</dbReference>
<dbReference type="InterPro" id="IPR013780">
    <property type="entry name" value="Glyco_hydro_b"/>
</dbReference>
<proteinExistence type="predicted"/>
<feature type="domain" description="Glycosyl-hydrolase 97 catalytic" evidence="7">
    <location>
        <begin position="313"/>
        <end position="455"/>
    </location>
</feature>
<evidence type="ECO:0000256" key="1">
    <source>
        <dbReference type="ARBA" id="ARBA00001913"/>
    </source>
</evidence>
<evidence type="ECO:0000259" key="8">
    <source>
        <dbReference type="Pfam" id="PF14508"/>
    </source>
</evidence>
<accession>A0ABW5J888</accession>
<dbReference type="InterPro" id="IPR017853">
    <property type="entry name" value="GH"/>
</dbReference>
<dbReference type="SUPFAM" id="SSF51445">
    <property type="entry name" value="(Trans)glycosidases"/>
    <property type="match status" value="1"/>
</dbReference>
<feature type="signal peptide" evidence="6">
    <location>
        <begin position="1"/>
        <end position="22"/>
    </location>
</feature>
<keyword evidence="4" id="KW-0106">Calcium</keyword>
<evidence type="ECO:0000313" key="11">
    <source>
        <dbReference type="Proteomes" id="UP001597510"/>
    </source>
</evidence>
<dbReference type="InterPro" id="IPR019563">
    <property type="entry name" value="GH97_catalytic"/>
</dbReference>
<dbReference type="NCBIfam" id="NF045639">
    <property type="entry name" value="GCX_COOH"/>
    <property type="match status" value="1"/>
</dbReference>
<comment type="subunit">
    <text evidence="2">Monomer.</text>
</comment>
<keyword evidence="11" id="KW-1185">Reference proteome</keyword>
<gene>
    <name evidence="10" type="ORF">ACFSR2_15380</name>
</gene>
<evidence type="ECO:0000256" key="4">
    <source>
        <dbReference type="ARBA" id="ARBA00022837"/>
    </source>
</evidence>
<evidence type="ECO:0000256" key="2">
    <source>
        <dbReference type="ARBA" id="ARBA00011245"/>
    </source>
</evidence>
<evidence type="ECO:0000259" key="9">
    <source>
        <dbReference type="Pfam" id="PF14509"/>
    </source>
</evidence>
<dbReference type="EMBL" id="JBHULC010000018">
    <property type="protein sequence ID" value="MFD2522277.1"/>
    <property type="molecule type" value="Genomic_DNA"/>
</dbReference>
<evidence type="ECO:0000313" key="10">
    <source>
        <dbReference type="EMBL" id="MFD2522277.1"/>
    </source>
</evidence>
<evidence type="ECO:0000256" key="3">
    <source>
        <dbReference type="ARBA" id="ARBA00022801"/>
    </source>
</evidence>
<dbReference type="InterPro" id="IPR013785">
    <property type="entry name" value="Aldolase_TIM"/>
</dbReference>
<organism evidence="10 11">
    <name type="scientific">Emticicia soli</name>
    <dbReference type="NCBI Taxonomy" id="2027878"/>
    <lineage>
        <taxon>Bacteria</taxon>
        <taxon>Pseudomonadati</taxon>
        <taxon>Bacteroidota</taxon>
        <taxon>Cytophagia</taxon>
        <taxon>Cytophagales</taxon>
        <taxon>Leadbetterellaceae</taxon>
        <taxon>Emticicia</taxon>
    </lineage>
</organism>
<dbReference type="InterPro" id="IPR055015">
    <property type="entry name" value="GCX_COOH"/>
</dbReference>
<protein>
    <submittedName>
        <fullName evidence="10">Glycoside hydrolase family 97 catalytic domain-containing protein</fullName>
    </submittedName>
</protein>
<feature type="domain" description="Glycosyl-hydrolase 97 N-terminal" evidence="8">
    <location>
        <begin position="27"/>
        <end position="283"/>
    </location>
</feature>
<reference evidence="11" key="1">
    <citation type="journal article" date="2019" name="Int. J. Syst. Evol. Microbiol.">
        <title>The Global Catalogue of Microorganisms (GCM) 10K type strain sequencing project: providing services to taxonomists for standard genome sequencing and annotation.</title>
        <authorList>
            <consortium name="The Broad Institute Genomics Platform"/>
            <consortium name="The Broad Institute Genome Sequencing Center for Infectious Disease"/>
            <person name="Wu L."/>
            <person name="Ma J."/>
        </authorList>
    </citation>
    <scope>NUCLEOTIDE SEQUENCE [LARGE SCALE GENOMIC DNA]</scope>
    <source>
        <strain evidence="11">KCTC 52344</strain>
    </source>
</reference>
<dbReference type="InterPro" id="IPR014718">
    <property type="entry name" value="GH-type_carb-bd"/>
</dbReference>
<name>A0ABW5J888_9BACT</name>
<feature type="domain" description="Glycosyl-hydrolase 97 C-terminal oligomerisation" evidence="9">
    <location>
        <begin position="549"/>
        <end position="643"/>
    </location>
</feature>
<dbReference type="RefSeq" id="WP_340234400.1">
    <property type="nucleotide sequence ID" value="NZ_JBBEWC010000002.1"/>
</dbReference>
<dbReference type="PANTHER" id="PTHR35803:SF2">
    <property type="entry name" value="RETAINING ALPHA-GALACTOSIDASE"/>
    <property type="match status" value="1"/>
</dbReference>
<dbReference type="InterPro" id="IPR052720">
    <property type="entry name" value="Glycosyl_hydrolase_97"/>
</dbReference>
<dbReference type="Gene3D" id="2.70.98.10">
    <property type="match status" value="1"/>
</dbReference>
<evidence type="ECO:0000259" key="7">
    <source>
        <dbReference type="Pfam" id="PF10566"/>
    </source>
</evidence>
<dbReference type="PANTHER" id="PTHR35803">
    <property type="entry name" value="GLUCAN 1,4-ALPHA-GLUCOSIDASE SUSB-RELATED"/>
    <property type="match status" value="1"/>
</dbReference>
<evidence type="ECO:0000256" key="6">
    <source>
        <dbReference type="SAM" id="SignalP"/>
    </source>
</evidence>
<evidence type="ECO:0000256" key="5">
    <source>
        <dbReference type="ARBA" id="ARBA00023295"/>
    </source>
</evidence>
<comment type="cofactor">
    <cofactor evidence="1">
        <name>Ca(2+)</name>
        <dbReference type="ChEBI" id="CHEBI:29108"/>
    </cofactor>
</comment>
<dbReference type="InterPro" id="IPR029486">
    <property type="entry name" value="GH97_N"/>
</dbReference>
<dbReference type="Pfam" id="PF14509">
    <property type="entry name" value="GH97_C"/>
    <property type="match status" value="1"/>
</dbReference>
<dbReference type="GO" id="GO:0016787">
    <property type="term" value="F:hydrolase activity"/>
    <property type="evidence" value="ECO:0007669"/>
    <property type="project" value="UniProtKB-KW"/>
</dbReference>
<sequence length="714" mass="80893">MKKRILLFGLSICFFSTLQTIAQSWSVYSPDNKIRATVELKQPNGNLVYYVDYIENSVTERVINESELGVRRMDEFFANNFSFEGISTRSIDENYQKATGKKLSLRNNANEMKLSFKLNNKLMDVVFRAYNDGVGFRYVFPETSGAEYYVTGENTTFQLPTNGTSWLQEYSNFHPVYERFFNSAPMNQGVWNPSVFPALFKTSKFWILITESDLQDNFFASHIDTYAGNGTYRLAPPAQEDGNGFSSFAKSTLPWVMPWRVIVIGTQNKTIVESDLVSHLSSPSTIADMSWIQPGLSAWSWWSNLFSPTDFIALRNFIDFTSTFNLPYFLVDLKWNNMGNGGNIDDIISHANSKNVKLWLWYNSGGPTNDFYEDQPRDLMHVREIRRNEFQRIKNLGIKGVKIDFFQSDKQEVIKQYIDIFKDAADYQLMVNVHGSTVPKGWERTYPNLVAMEAVKGAEAYLFDGDNFRPKAAIHHTILPFTRNAIGAMDYTPVIIGEGRGVVHYTTDVHEIALLNTFESGQTHLVDRAESYLGLPPIAQKMIQQFPTTWDETHLIDGFPGTHVIMARRKGENWYISGINGEDSVRTVNLNFPLIANGDYTKLVLKDGNTPRDIVPSETDAVVQSNFNINEVMKPNGGFLIILNRKACQSSYILSNNTLDVKDDYKVSDKIESSVKIAPNRKVNYDAGKSIDLKSGFEVKPGATFTAKMGGCTD</sequence>
<keyword evidence="3 10" id="KW-0378">Hydrolase</keyword>
<dbReference type="InterPro" id="IPR029483">
    <property type="entry name" value="GH97_C"/>
</dbReference>